<accession>A0ABR9LJP8</accession>
<keyword evidence="2" id="KW-1185">Reference proteome</keyword>
<sequence>MSIWNGFDAADAEIHMDEITAEGAEYEREYRAEAGAWNETPDADRLAYERYER</sequence>
<evidence type="ECO:0000313" key="2">
    <source>
        <dbReference type="Proteomes" id="UP000656548"/>
    </source>
</evidence>
<comment type="caution">
    <text evidence="1">The sequence shown here is derived from an EMBL/GenBank/DDBJ whole genome shotgun (WGS) entry which is preliminary data.</text>
</comment>
<dbReference type="Proteomes" id="UP000656548">
    <property type="component" value="Unassembled WGS sequence"/>
</dbReference>
<gene>
    <name evidence="1" type="ORF">H4W30_007591</name>
</gene>
<name>A0ABR9LJP8_9PSEU</name>
<organism evidence="1 2">
    <name type="scientific">Amycolatopsis roodepoortensis</name>
    <dbReference type="NCBI Taxonomy" id="700274"/>
    <lineage>
        <taxon>Bacteria</taxon>
        <taxon>Bacillati</taxon>
        <taxon>Actinomycetota</taxon>
        <taxon>Actinomycetes</taxon>
        <taxon>Pseudonocardiales</taxon>
        <taxon>Pseudonocardiaceae</taxon>
        <taxon>Amycolatopsis</taxon>
    </lineage>
</organism>
<protein>
    <submittedName>
        <fullName evidence="1">Uncharacterized protein</fullName>
    </submittedName>
</protein>
<evidence type="ECO:0000313" key="1">
    <source>
        <dbReference type="EMBL" id="MBE1580510.1"/>
    </source>
</evidence>
<dbReference type="EMBL" id="JADBEJ010000007">
    <property type="protein sequence ID" value="MBE1580510.1"/>
    <property type="molecule type" value="Genomic_DNA"/>
</dbReference>
<dbReference type="RefSeq" id="WP_192747073.1">
    <property type="nucleotide sequence ID" value="NZ_JADBEJ010000007.1"/>
</dbReference>
<reference evidence="1 2" key="1">
    <citation type="submission" date="2020-10" db="EMBL/GenBank/DDBJ databases">
        <title>Sequencing the genomes of 1000 actinobacteria strains.</title>
        <authorList>
            <person name="Klenk H.-P."/>
        </authorList>
    </citation>
    <scope>NUCLEOTIDE SEQUENCE [LARGE SCALE GENOMIC DNA]</scope>
    <source>
        <strain evidence="1 2">DSM 46661</strain>
    </source>
</reference>
<proteinExistence type="predicted"/>